<dbReference type="InterPro" id="IPR001073">
    <property type="entry name" value="C1q_dom"/>
</dbReference>
<dbReference type="PANTHER" id="PTHR22923">
    <property type="entry name" value="CEREBELLIN-RELATED"/>
    <property type="match status" value="1"/>
</dbReference>
<keyword evidence="4" id="KW-0175">Coiled coil</keyword>
<name>A0ABY7F525_MYAAR</name>
<proteinExistence type="predicted"/>
<dbReference type="Gene3D" id="2.60.120.40">
    <property type="match status" value="1"/>
</dbReference>
<accession>A0ABY7F525</accession>
<dbReference type="EMBL" id="CP111021">
    <property type="protein sequence ID" value="WAR16697.1"/>
    <property type="molecule type" value="Genomic_DNA"/>
</dbReference>
<dbReference type="Pfam" id="PF00386">
    <property type="entry name" value="C1q"/>
    <property type="match status" value="1"/>
</dbReference>
<keyword evidence="2" id="KW-0964">Secreted</keyword>
<dbReference type="InterPro" id="IPR050822">
    <property type="entry name" value="Cerebellin_Synaptic_Org"/>
</dbReference>
<dbReference type="InterPro" id="IPR008983">
    <property type="entry name" value="Tumour_necrosis_fac-like_dom"/>
</dbReference>
<dbReference type="Proteomes" id="UP001164746">
    <property type="component" value="Chromosome 10"/>
</dbReference>
<protein>
    <submittedName>
        <fullName evidence="6">C1QL4-like protein</fullName>
    </submittedName>
</protein>
<dbReference type="PROSITE" id="PS50871">
    <property type="entry name" value="C1Q"/>
    <property type="match status" value="1"/>
</dbReference>
<keyword evidence="3" id="KW-0732">Signal</keyword>
<evidence type="ECO:0000256" key="4">
    <source>
        <dbReference type="SAM" id="Coils"/>
    </source>
</evidence>
<feature type="coiled-coil region" evidence="4">
    <location>
        <begin position="4"/>
        <end position="34"/>
    </location>
</feature>
<evidence type="ECO:0000259" key="5">
    <source>
        <dbReference type="PROSITE" id="PS50871"/>
    </source>
</evidence>
<reference evidence="6" key="1">
    <citation type="submission" date="2022-11" db="EMBL/GenBank/DDBJ databases">
        <title>Centuries of genome instability and evolution in soft-shell clam transmissible cancer (bioRxiv).</title>
        <authorList>
            <person name="Hart S.F.M."/>
            <person name="Yonemitsu M.A."/>
            <person name="Giersch R.M."/>
            <person name="Beal B.F."/>
            <person name="Arriagada G."/>
            <person name="Davis B.W."/>
            <person name="Ostrander E.A."/>
            <person name="Goff S.P."/>
            <person name="Metzger M.J."/>
        </authorList>
    </citation>
    <scope>NUCLEOTIDE SEQUENCE</scope>
    <source>
        <strain evidence="6">MELC-2E11</strain>
        <tissue evidence="6">Siphon/mantle</tissue>
    </source>
</reference>
<evidence type="ECO:0000313" key="7">
    <source>
        <dbReference type="Proteomes" id="UP001164746"/>
    </source>
</evidence>
<organism evidence="6 7">
    <name type="scientific">Mya arenaria</name>
    <name type="common">Soft-shell clam</name>
    <dbReference type="NCBI Taxonomy" id="6604"/>
    <lineage>
        <taxon>Eukaryota</taxon>
        <taxon>Metazoa</taxon>
        <taxon>Spiralia</taxon>
        <taxon>Lophotrochozoa</taxon>
        <taxon>Mollusca</taxon>
        <taxon>Bivalvia</taxon>
        <taxon>Autobranchia</taxon>
        <taxon>Heteroconchia</taxon>
        <taxon>Euheterodonta</taxon>
        <taxon>Imparidentia</taxon>
        <taxon>Neoheterodontei</taxon>
        <taxon>Myida</taxon>
        <taxon>Myoidea</taxon>
        <taxon>Myidae</taxon>
        <taxon>Mya</taxon>
    </lineage>
</organism>
<evidence type="ECO:0000256" key="3">
    <source>
        <dbReference type="ARBA" id="ARBA00022729"/>
    </source>
</evidence>
<dbReference type="PANTHER" id="PTHR22923:SF116">
    <property type="entry name" value="C1Q DOMAIN-CONTAINING PROTEIN"/>
    <property type="match status" value="1"/>
</dbReference>
<dbReference type="SUPFAM" id="SSF49842">
    <property type="entry name" value="TNF-like"/>
    <property type="match status" value="1"/>
</dbReference>
<gene>
    <name evidence="6" type="ORF">MAR_031291</name>
</gene>
<sequence length="229" mass="26064">MDLRRQLQTQAEEMESMRATVADQQQKITKLELACLAKDFQTSIIDDRGQYDPTVDESNLVKQYARLSLLPYEYQIPKRHLPISEHRSQKRLVFSQPEMPVAFSAFKNADLGSVNANQNIVFDSILINEGNGYHSNHGLFIAPQSGIYFFTITLLHPNQPNPVHAEVIHNGNVIARLHSESKQYEQTSQSLIVNVNTGEEIFVVNRDYNNEVYITGLYSSFSGFLIWAS</sequence>
<feature type="domain" description="C1q" evidence="5">
    <location>
        <begin position="96"/>
        <end position="229"/>
    </location>
</feature>
<dbReference type="PRINTS" id="PR00007">
    <property type="entry name" value="COMPLEMNTC1Q"/>
</dbReference>
<evidence type="ECO:0000256" key="2">
    <source>
        <dbReference type="ARBA" id="ARBA00022525"/>
    </source>
</evidence>
<dbReference type="SMART" id="SM00110">
    <property type="entry name" value="C1Q"/>
    <property type="match status" value="1"/>
</dbReference>
<evidence type="ECO:0000256" key="1">
    <source>
        <dbReference type="ARBA" id="ARBA00004613"/>
    </source>
</evidence>
<keyword evidence="7" id="KW-1185">Reference proteome</keyword>
<evidence type="ECO:0000313" key="6">
    <source>
        <dbReference type="EMBL" id="WAR16697.1"/>
    </source>
</evidence>
<comment type="subcellular location">
    <subcellularLocation>
        <location evidence="1">Secreted</location>
    </subcellularLocation>
</comment>